<evidence type="ECO:0000313" key="1">
    <source>
        <dbReference type="EMBL" id="KAA1078808.1"/>
    </source>
</evidence>
<protein>
    <submittedName>
        <fullName evidence="1">Uncharacterized protein</fullName>
    </submittedName>
</protein>
<organism evidence="1 2">
    <name type="scientific">Puccinia graminis f. sp. tritici</name>
    <dbReference type="NCBI Taxonomy" id="56615"/>
    <lineage>
        <taxon>Eukaryota</taxon>
        <taxon>Fungi</taxon>
        <taxon>Dikarya</taxon>
        <taxon>Basidiomycota</taxon>
        <taxon>Pucciniomycotina</taxon>
        <taxon>Pucciniomycetes</taxon>
        <taxon>Pucciniales</taxon>
        <taxon>Pucciniaceae</taxon>
        <taxon>Puccinia</taxon>
    </lineage>
</organism>
<proteinExistence type="predicted"/>
<dbReference type="AlphaFoldDB" id="A0A5B0MRR2"/>
<reference evidence="1 2" key="1">
    <citation type="submission" date="2019-05" db="EMBL/GenBank/DDBJ databases">
        <title>Emergence of the Ug99 lineage of the wheat stem rust pathogen through somatic hybridization.</title>
        <authorList>
            <person name="Li F."/>
            <person name="Upadhyaya N.M."/>
            <person name="Sperschneider J."/>
            <person name="Matny O."/>
            <person name="Nguyen-Phuc H."/>
            <person name="Mago R."/>
            <person name="Raley C."/>
            <person name="Miller M.E."/>
            <person name="Silverstein K.A.T."/>
            <person name="Henningsen E."/>
            <person name="Hirsch C.D."/>
            <person name="Visser B."/>
            <person name="Pretorius Z.A."/>
            <person name="Steffenson B.J."/>
            <person name="Schwessinger B."/>
            <person name="Dodds P.N."/>
            <person name="Figueroa M."/>
        </authorList>
    </citation>
    <scope>NUCLEOTIDE SEQUENCE [LARGE SCALE GENOMIC DNA]</scope>
    <source>
        <strain evidence="1 2">Ug99</strain>
    </source>
</reference>
<dbReference type="EMBL" id="VDEP01000447">
    <property type="protein sequence ID" value="KAA1078808.1"/>
    <property type="molecule type" value="Genomic_DNA"/>
</dbReference>
<dbReference type="Proteomes" id="UP000325313">
    <property type="component" value="Unassembled WGS sequence"/>
</dbReference>
<sequence length="62" mass="7161">MSATKKIRGAAVRALWPNRRFRSSVHQQLQQIIRRPAPVALPPSSPMHHPRRKHAFEVLKAF</sequence>
<gene>
    <name evidence="1" type="ORF">PGTUg99_019084</name>
</gene>
<evidence type="ECO:0000313" key="2">
    <source>
        <dbReference type="Proteomes" id="UP000325313"/>
    </source>
</evidence>
<name>A0A5B0MRR2_PUCGR</name>
<comment type="caution">
    <text evidence="1">The sequence shown here is derived from an EMBL/GenBank/DDBJ whole genome shotgun (WGS) entry which is preliminary data.</text>
</comment>
<accession>A0A5B0MRR2</accession>